<name>A0A7T9UH03_9GAMM</name>
<dbReference type="RefSeq" id="WP_004997951.1">
    <property type="nucleotide sequence ID" value="NZ_CP068176.1"/>
</dbReference>
<dbReference type="Proteomes" id="UP000595320">
    <property type="component" value="Chromosome"/>
</dbReference>
<sequence>MIQNLSFTQSEHSRTEAIAFIQNAIPVDIWTSNTELVKQFRVEIDQHALFEHDILKNLKAQQLDLQQLKIIHINYLNCIVKIFTDALSMLIFQAQQLENNSNIYAQNRILSKIYARYLLSLNLLDELGFDTAQLEQSSAAKSHLAYYLKILETFGADPLSQNNIESEALEVQSFIREHYDNYLALLVILSITEKQVIIFSEALHVNLKKFGEMFDQGYYACHGFANDQDNLANDDNHANDLWSLFIQAIHPENESELRDIAQRYLVLWQAFWTKMYQITRTPVKI</sequence>
<dbReference type="SUPFAM" id="SSF48613">
    <property type="entry name" value="Heme oxygenase-like"/>
    <property type="match status" value="1"/>
</dbReference>
<dbReference type="Gene3D" id="1.20.910.10">
    <property type="entry name" value="Heme oxygenase-like"/>
    <property type="match status" value="1"/>
</dbReference>
<proteinExistence type="predicted"/>
<gene>
    <name evidence="1" type="ORF">I6I53_12010</name>
</gene>
<dbReference type="InterPro" id="IPR016084">
    <property type="entry name" value="Haem_Oase-like_multi-hlx"/>
</dbReference>
<evidence type="ECO:0000313" key="2">
    <source>
        <dbReference type="Proteomes" id="UP000595320"/>
    </source>
</evidence>
<evidence type="ECO:0000313" key="1">
    <source>
        <dbReference type="EMBL" id="QQT85622.1"/>
    </source>
</evidence>
<accession>A0A7T9UH03</accession>
<organism evidence="1 2">
    <name type="scientific">Acinetobacter ursingii</name>
    <dbReference type="NCBI Taxonomy" id="108980"/>
    <lineage>
        <taxon>Bacteria</taxon>
        <taxon>Pseudomonadati</taxon>
        <taxon>Pseudomonadota</taxon>
        <taxon>Gammaproteobacteria</taxon>
        <taxon>Moraxellales</taxon>
        <taxon>Moraxellaceae</taxon>
        <taxon>Acinetobacter</taxon>
    </lineage>
</organism>
<evidence type="ECO:0008006" key="3">
    <source>
        <dbReference type="Google" id="ProtNLM"/>
    </source>
</evidence>
<reference evidence="1 2" key="1">
    <citation type="submission" date="2021-01" db="EMBL/GenBank/DDBJ databases">
        <title>FDA dAtabase for Regulatory Grade micrObial Sequences (FDA-ARGOS): Supporting development and validation of Infectious Disease Dx tests.</title>
        <authorList>
            <person name="Sproer C."/>
            <person name="Gronow S."/>
            <person name="Severitt S."/>
            <person name="Schroder I."/>
            <person name="Tallon L."/>
            <person name="Sadzewicz L."/>
            <person name="Zhao X."/>
            <person name="Boylan J."/>
            <person name="Ott S."/>
            <person name="Bowen H."/>
            <person name="Vavikolanu K."/>
            <person name="Mehta A."/>
            <person name="Aluvathingal J."/>
            <person name="Nadendla S."/>
            <person name="Lowell S."/>
            <person name="Myers T."/>
            <person name="Yan Y."/>
            <person name="Sichtig H."/>
        </authorList>
    </citation>
    <scope>NUCLEOTIDE SEQUENCE [LARGE SCALE GENOMIC DNA]</scope>
    <source>
        <strain evidence="1 2">FDAARGOS_1096</strain>
    </source>
</reference>
<dbReference type="EMBL" id="CP068176">
    <property type="protein sequence ID" value="QQT85622.1"/>
    <property type="molecule type" value="Genomic_DNA"/>
</dbReference>
<dbReference type="AlphaFoldDB" id="A0A7T9UH03"/>
<protein>
    <recommendedName>
        <fullName evidence="3">Iron-containing redox enzyme family protein</fullName>
    </recommendedName>
</protein>
<dbReference type="GeneID" id="66212615"/>